<reference evidence="2" key="1">
    <citation type="journal article" date="2021" name="BMC Genomics">
        <title>Chromosome-level genome assembly and manually-curated proteome of model necrotroph Parastagonospora nodorum Sn15 reveals a genome-wide trove of candidate effector homologs, and redundancy of virulence-related functions within an accessory chromosome.</title>
        <authorList>
            <person name="Bertazzoni S."/>
            <person name="Jones D.A.B."/>
            <person name="Phan H.T."/>
            <person name="Tan K.-C."/>
            <person name="Hane J.K."/>
        </authorList>
    </citation>
    <scope>NUCLEOTIDE SEQUENCE [LARGE SCALE GENOMIC DNA]</scope>
    <source>
        <strain evidence="2">SN15 / ATCC MYA-4574 / FGSC 10173)</strain>
    </source>
</reference>
<proteinExistence type="predicted"/>
<dbReference type="VEuPathDB" id="FungiDB:JI435_405670"/>
<evidence type="ECO:0000313" key="1">
    <source>
        <dbReference type="EMBL" id="QRC94329.1"/>
    </source>
</evidence>
<dbReference type="AlphaFoldDB" id="A0A7U2EWJ2"/>
<sequence>MGSTAPISRRVRVAEHKKGHSIGLLGCGSNVSCGNGSNFLALKHAPHACCIFWVVRLPVTKPKLTTTWTTEGTALAIQSMSTQPLIRRLRIWPWQ</sequence>
<dbReference type="EMBL" id="CP069026">
    <property type="protein sequence ID" value="QRC94329.1"/>
    <property type="molecule type" value="Genomic_DNA"/>
</dbReference>
<gene>
    <name evidence="1" type="ORF">JI435_405670</name>
</gene>
<name>A0A7U2EWJ2_PHANO</name>
<organism evidence="1 2">
    <name type="scientific">Phaeosphaeria nodorum (strain SN15 / ATCC MYA-4574 / FGSC 10173)</name>
    <name type="common">Glume blotch fungus</name>
    <name type="synonym">Parastagonospora nodorum</name>
    <dbReference type="NCBI Taxonomy" id="321614"/>
    <lineage>
        <taxon>Eukaryota</taxon>
        <taxon>Fungi</taxon>
        <taxon>Dikarya</taxon>
        <taxon>Ascomycota</taxon>
        <taxon>Pezizomycotina</taxon>
        <taxon>Dothideomycetes</taxon>
        <taxon>Pleosporomycetidae</taxon>
        <taxon>Pleosporales</taxon>
        <taxon>Pleosporineae</taxon>
        <taxon>Phaeosphaeriaceae</taxon>
        <taxon>Parastagonospora</taxon>
    </lineage>
</organism>
<evidence type="ECO:0000313" key="2">
    <source>
        <dbReference type="Proteomes" id="UP000663193"/>
    </source>
</evidence>
<dbReference type="Proteomes" id="UP000663193">
    <property type="component" value="Chromosome 4"/>
</dbReference>
<accession>A0A7U2EWJ2</accession>
<protein>
    <submittedName>
        <fullName evidence="1">Uncharacterized protein</fullName>
    </submittedName>
</protein>
<keyword evidence="2" id="KW-1185">Reference proteome</keyword>